<accession>Q56IA8</accession>
<comment type="function">
    <text evidence="5">Suppresses the host immune response through NF-kappa-B inactivation. Possesses ankyrin repeat domains required for NF-kappa-B binding but lacks the regulatory regions required for dissociation from NF-kappa-B and degradation. Therefore, prevents host NF-kappa-B release and subsequent activation.</text>
</comment>
<keyword evidence="3" id="KW-1100">Inhibition of host NF-kappa-B by virus</keyword>
<keyword evidence="4" id="KW-0040">ANK repeat</keyword>
<dbReference type="PANTHER" id="PTHR46680">
    <property type="entry name" value="NF-KAPPA-B INHIBITOR ALPHA"/>
    <property type="match status" value="1"/>
</dbReference>
<evidence type="ECO:0000256" key="2">
    <source>
        <dbReference type="ARBA" id="ARBA00022737"/>
    </source>
</evidence>
<dbReference type="InterPro" id="IPR051070">
    <property type="entry name" value="NF-kappa-B_inhibitor"/>
</dbReference>
<reference evidence="7" key="1">
    <citation type="journal article" date="2005" name="J. Virol.">
        <title>Ikappabeta-related vankyrin genes in the Campoletis sonorensis ichnovirus: temporal and tissue-specific patterns of expression in parasitized Heliothis virescens lepidopteran hosts.</title>
        <authorList>
            <person name="Kroemer J.A."/>
            <person name="Webb B.A."/>
        </authorList>
    </citation>
    <scope>NUCLEOTIDE SEQUENCE</scope>
</reference>
<dbReference type="PROSITE" id="PS50088">
    <property type="entry name" value="ANK_REPEAT"/>
    <property type="match status" value="1"/>
</dbReference>
<dbReference type="GO" id="GO:0085034">
    <property type="term" value="P:symbiont-mediated suppression of host NF-kappaB cascade"/>
    <property type="evidence" value="ECO:0007669"/>
    <property type="project" value="UniProtKB-KW"/>
</dbReference>
<name>Q56IA8_CSIV</name>
<evidence type="ECO:0000256" key="4">
    <source>
        <dbReference type="ARBA" id="ARBA00023043"/>
    </source>
</evidence>
<organismHost>
    <name type="scientific">Campoletis sonorensis</name>
    <dbReference type="NCBI Taxonomy" id="7416"/>
</organismHost>
<dbReference type="GO" id="GO:0071356">
    <property type="term" value="P:cellular response to tumor necrosis factor"/>
    <property type="evidence" value="ECO:0007669"/>
    <property type="project" value="TreeGrafter"/>
</dbReference>
<evidence type="ECO:0000256" key="1">
    <source>
        <dbReference type="ARBA" id="ARBA00022581"/>
    </source>
</evidence>
<evidence type="ECO:0000256" key="3">
    <source>
        <dbReference type="ARBA" id="ARBA00022863"/>
    </source>
</evidence>
<dbReference type="SUPFAM" id="SSF48403">
    <property type="entry name" value="Ankyrin repeat"/>
    <property type="match status" value="1"/>
</dbReference>
<feature type="region of interest" description="Disordered" evidence="6">
    <location>
        <begin position="150"/>
        <end position="171"/>
    </location>
</feature>
<dbReference type="PROSITE" id="PS50297">
    <property type="entry name" value="ANK_REP_REGION"/>
    <property type="match status" value="1"/>
</dbReference>
<dbReference type="Pfam" id="PF00023">
    <property type="entry name" value="Ank"/>
    <property type="match status" value="1"/>
</dbReference>
<keyword evidence="2" id="KW-0677">Repeat</keyword>
<dbReference type="EMBL" id="AY953130">
    <property type="protein sequence ID" value="AAX56953.1"/>
    <property type="molecule type" value="mRNA"/>
</dbReference>
<evidence type="ECO:0000313" key="7">
    <source>
        <dbReference type="EMBL" id="AAX56953.1"/>
    </source>
</evidence>
<keyword evidence="1" id="KW-0945">Host-virus interaction</keyword>
<evidence type="ECO:0000256" key="6">
    <source>
        <dbReference type="SAM" id="MobiDB-lite"/>
    </source>
</evidence>
<organism evidence="7">
    <name type="scientific">Campoletis sonorensis ichnovirus</name>
    <name type="common">CsIV</name>
    <dbReference type="NCBI Taxonomy" id="10484"/>
    <lineage>
        <taxon>Viruses</taxon>
        <taxon>Viruses incertae sedis</taxon>
        <taxon>Polydnaviriformidae</taxon>
        <taxon>Ichnoviriform</taxon>
    </lineage>
</organism>
<dbReference type="SMART" id="SM00248">
    <property type="entry name" value="ANK"/>
    <property type="match status" value="2"/>
</dbReference>
<dbReference type="Gene3D" id="1.25.40.20">
    <property type="entry name" value="Ankyrin repeat-containing domain"/>
    <property type="match status" value="1"/>
</dbReference>
<dbReference type="InterPro" id="IPR002110">
    <property type="entry name" value="Ankyrin_rpt"/>
</dbReference>
<sequence length="171" mass="19366">MEISQIRKLFGKNRVTKNTIFHELAHAGSLTLLYRVRDNIDEPCSSILQEVNADGDYSIHVAAKTHRGQLAVRIIQVLLELGANLNAKDRVWNFTVLHVAVERDDYVLAKWLRHHPQIDLDARGWDGLTAHETSLITCNKEMMDIFRTDGVNRAGGTEPKVNESTSNDNQH</sequence>
<dbReference type="InterPro" id="IPR036770">
    <property type="entry name" value="Ankyrin_rpt-contain_sf"/>
</dbReference>
<dbReference type="PANTHER" id="PTHR46680:SF3">
    <property type="entry name" value="NF-KAPPA-B INHIBITOR CACTUS"/>
    <property type="match status" value="1"/>
</dbReference>
<evidence type="ECO:0000256" key="5">
    <source>
        <dbReference type="ARBA" id="ARBA00037244"/>
    </source>
</evidence>
<protein>
    <submittedName>
        <fullName evidence="7">Vankyrin 1</fullName>
    </submittedName>
</protein>
<dbReference type="GO" id="GO:0051059">
    <property type="term" value="F:NF-kappaB binding"/>
    <property type="evidence" value="ECO:0007669"/>
    <property type="project" value="TreeGrafter"/>
</dbReference>
<proteinExistence type="evidence at transcript level"/>
<feature type="compositionally biased region" description="Polar residues" evidence="6">
    <location>
        <begin position="162"/>
        <end position="171"/>
    </location>
</feature>